<feature type="region of interest" description="Disordered" evidence="2">
    <location>
        <begin position="83"/>
        <end position="140"/>
    </location>
</feature>
<feature type="compositionally biased region" description="Basic and acidic residues" evidence="2">
    <location>
        <begin position="95"/>
        <end position="109"/>
    </location>
</feature>
<dbReference type="PROSITE" id="PS50158">
    <property type="entry name" value="ZF_CCHC"/>
    <property type="match status" value="2"/>
</dbReference>
<evidence type="ECO:0000313" key="5">
    <source>
        <dbReference type="Proteomes" id="UP001158576"/>
    </source>
</evidence>
<keyword evidence="5" id="KW-1185">Reference proteome</keyword>
<proteinExistence type="predicted"/>
<dbReference type="SMART" id="SM00343">
    <property type="entry name" value="ZnF_C2HC"/>
    <property type="match status" value="2"/>
</dbReference>
<dbReference type="Pfam" id="PF00098">
    <property type="entry name" value="zf-CCHC"/>
    <property type="match status" value="2"/>
</dbReference>
<feature type="domain" description="CCHC-type" evidence="3">
    <location>
        <begin position="17"/>
        <end position="31"/>
    </location>
</feature>
<accession>A0ABN7TAL6</accession>
<evidence type="ECO:0000256" key="1">
    <source>
        <dbReference type="PROSITE-ProRule" id="PRU00047"/>
    </source>
</evidence>
<dbReference type="Proteomes" id="UP001158576">
    <property type="component" value="Chromosome 2"/>
</dbReference>
<organism evidence="4 5">
    <name type="scientific">Oikopleura dioica</name>
    <name type="common">Tunicate</name>
    <dbReference type="NCBI Taxonomy" id="34765"/>
    <lineage>
        <taxon>Eukaryota</taxon>
        <taxon>Metazoa</taxon>
        <taxon>Chordata</taxon>
        <taxon>Tunicata</taxon>
        <taxon>Appendicularia</taxon>
        <taxon>Copelata</taxon>
        <taxon>Oikopleuridae</taxon>
        <taxon>Oikopleura</taxon>
    </lineage>
</organism>
<keyword evidence="1" id="KW-0862">Zinc</keyword>
<name>A0ABN7TAL6_OIKDI</name>
<dbReference type="EMBL" id="OU015567">
    <property type="protein sequence ID" value="CAG5113232.1"/>
    <property type="molecule type" value="Genomic_DNA"/>
</dbReference>
<reference evidence="4 5" key="1">
    <citation type="submission" date="2021-04" db="EMBL/GenBank/DDBJ databases">
        <authorList>
            <person name="Bliznina A."/>
        </authorList>
    </citation>
    <scope>NUCLEOTIDE SEQUENCE [LARGE SCALE GENOMIC DNA]</scope>
</reference>
<sequence length="150" mass="17789">MSSDEEKRPKKFSEKDRCYRCGLQGHYGYDCDLYHGKSLKSEKVRKHKRSFKEDDKCYECGKEGHYGYDCPDRMLRVREGELESVNKKISGRASPRYDDYKIESRDRSRSRSPVAETRRPRHKSRSDKDEKVIANSKSKNVRDIRSLWSL</sequence>
<evidence type="ECO:0000256" key="2">
    <source>
        <dbReference type="SAM" id="MobiDB-lite"/>
    </source>
</evidence>
<gene>
    <name evidence="4" type="ORF">OKIOD_LOCUS16122</name>
</gene>
<dbReference type="InterPro" id="IPR001878">
    <property type="entry name" value="Znf_CCHC"/>
</dbReference>
<keyword evidence="1" id="KW-0863">Zinc-finger</keyword>
<evidence type="ECO:0000259" key="3">
    <source>
        <dbReference type="PROSITE" id="PS50158"/>
    </source>
</evidence>
<dbReference type="SUPFAM" id="SSF57756">
    <property type="entry name" value="Retrovirus zinc finger-like domains"/>
    <property type="match status" value="1"/>
</dbReference>
<dbReference type="Gene3D" id="4.10.60.10">
    <property type="entry name" value="Zinc finger, CCHC-type"/>
    <property type="match status" value="1"/>
</dbReference>
<dbReference type="InterPro" id="IPR036875">
    <property type="entry name" value="Znf_CCHC_sf"/>
</dbReference>
<keyword evidence="1" id="KW-0479">Metal-binding</keyword>
<evidence type="ECO:0000313" key="4">
    <source>
        <dbReference type="EMBL" id="CAG5113232.1"/>
    </source>
</evidence>
<feature type="domain" description="CCHC-type" evidence="3">
    <location>
        <begin position="56"/>
        <end position="72"/>
    </location>
</feature>
<protein>
    <submittedName>
        <fullName evidence="4">Oidioi.mRNA.OKI2018_I69.chr2.g7357.t1.cds</fullName>
    </submittedName>
</protein>